<dbReference type="EC" id="1.12.1.2" evidence="8"/>
<keyword evidence="8" id="KW-0371">Homeobox</keyword>
<feature type="binding site" evidence="6">
    <location>
        <position position="77"/>
    </location>
    <ligand>
        <name>Fe cation</name>
        <dbReference type="ChEBI" id="CHEBI:24875"/>
    </ligand>
</feature>
<evidence type="ECO:0000256" key="4">
    <source>
        <dbReference type="ARBA" id="ARBA00022723"/>
    </source>
</evidence>
<dbReference type="GO" id="GO:0008901">
    <property type="term" value="F:ferredoxin hydrogenase activity"/>
    <property type="evidence" value="ECO:0007669"/>
    <property type="project" value="InterPro"/>
</dbReference>
<comment type="cofactor">
    <cofactor evidence="1 6">
        <name>Ni(2+)</name>
        <dbReference type="ChEBI" id="CHEBI:49786"/>
    </cofactor>
</comment>
<evidence type="ECO:0000256" key="7">
    <source>
        <dbReference type="RuleBase" id="RU003896"/>
    </source>
</evidence>
<proteinExistence type="inferred from homology"/>
<dbReference type="PANTHER" id="PTHR43600:SF2">
    <property type="entry name" value="F420-NON-REDUCING HYDROGENASE VHU SUBUNIT A"/>
    <property type="match status" value="1"/>
</dbReference>
<evidence type="ECO:0000256" key="3">
    <source>
        <dbReference type="ARBA" id="ARBA00022596"/>
    </source>
</evidence>
<feature type="binding site" evidence="6">
    <location>
        <position position="74"/>
    </location>
    <ligand>
        <name>Ni(2+)</name>
        <dbReference type="ChEBI" id="CHEBI:49786"/>
    </ligand>
</feature>
<keyword evidence="6" id="KW-0460">Magnesium</keyword>
<dbReference type="PROSITE" id="PS00507">
    <property type="entry name" value="NI_HGENASE_L_1"/>
    <property type="match status" value="1"/>
</dbReference>
<dbReference type="Gene3D" id="1.10.645.10">
    <property type="entry name" value="Cytochrome-c3 Hydrogenase, chain B"/>
    <property type="match status" value="1"/>
</dbReference>
<sequence>MTDFLKNTNPPGNLRRVAIDPISRVEGHGKITLLLDADNHIHEARLHIVEFRGFEKFIQGRPYWEVPFLVQRLCGICPVSHQLAAAKAVDQLVGVEQLTPTAEKLRRLLHYGQFLQSHALHFFHLSSPDLLFGFGSDRAQRNIFGVLDQYPDLALKGVKLRKFGQQIIAMITGKRIHGTATVPGGMNKSLTMAERDVLLAEMNDILLWSQDALDLNEQIHTANPEHRDFATLPSNFLGMVGTGGEMELYHGGLRARMADGAKIFDQFDYRRYREILREEVRSWSYMKFPFLVGLGMEQGWYRVGPLARVNNCDWISTPLAEAARKRFRDFGRGALVQDTLAYHWARMIEILYCAESIREGLHDPDLIGTNLVAEPGEKGRVGIGVIEAPRGTLFHHYQIDEQGLIVKANLLVSTTSNNQAMNESVRSVANRYLDGHEITEGLLNHLEVAVRAYDPCLSCATHALGKMPLQVELVDAEGTLLDRVTKGSNGVISRMALESC</sequence>
<keyword evidence="5 7" id="KW-0560">Oxidoreductase</keyword>
<evidence type="ECO:0000256" key="6">
    <source>
        <dbReference type="PIRSR" id="PIRSR601501-1"/>
    </source>
</evidence>
<dbReference type="SUPFAM" id="SSF56762">
    <property type="entry name" value="HydB/Nqo4-like"/>
    <property type="match status" value="1"/>
</dbReference>
<dbReference type="AlphaFoldDB" id="A0A2X0R697"/>
<dbReference type="GO" id="GO:0003677">
    <property type="term" value="F:DNA binding"/>
    <property type="evidence" value="ECO:0007669"/>
    <property type="project" value="UniProtKB-KW"/>
</dbReference>
<feature type="binding site" evidence="6">
    <location>
        <position position="456"/>
    </location>
    <ligand>
        <name>Ni(2+)</name>
        <dbReference type="ChEBI" id="CHEBI:49786"/>
    </ligand>
</feature>
<dbReference type="EMBL" id="LS423452">
    <property type="protein sequence ID" value="SPS05472.1"/>
    <property type="molecule type" value="Genomic_DNA"/>
</dbReference>
<keyword evidence="6" id="KW-0408">Iron</keyword>
<feature type="binding site" evidence="6">
    <location>
        <position position="55"/>
    </location>
    <ligand>
        <name>Mg(2+)</name>
        <dbReference type="ChEBI" id="CHEBI:18420"/>
    </ligand>
</feature>
<evidence type="ECO:0000256" key="5">
    <source>
        <dbReference type="ARBA" id="ARBA00023002"/>
    </source>
</evidence>
<comment type="similarity">
    <text evidence="2 7">Belongs to the [NiFe]/[NiFeSe] hydrogenase large subunit family.</text>
</comment>
<organism evidence="8">
    <name type="scientific">Candidatus Nitrotoga fabula</name>
    <dbReference type="NCBI Taxonomy" id="2182327"/>
    <lineage>
        <taxon>Bacteria</taxon>
        <taxon>Pseudomonadati</taxon>
        <taxon>Pseudomonadota</taxon>
        <taxon>Betaproteobacteria</taxon>
        <taxon>Nitrosomonadales</taxon>
        <taxon>Gallionellaceae</taxon>
        <taxon>Candidatus Nitrotoga</taxon>
    </lineage>
</organism>
<keyword evidence="4 6" id="KW-0479">Metal-binding</keyword>
<dbReference type="InterPro" id="IPR018194">
    <property type="entry name" value="Ni-dep_hyd_lsu_Ni_BS"/>
</dbReference>
<evidence type="ECO:0000256" key="2">
    <source>
        <dbReference type="ARBA" id="ARBA00009292"/>
    </source>
</evidence>
<name>A0A2X0R697_9PROT</name>
<reference evidence="8" key="1">
    <citation type="submission" date="2018-05" db="EMBL/GenBank/DDBJ databases">
        <authorList>
            <person name="Lanie J.A."/>
            <person name="Ng W.-L."/>
            <person name="Kazmierczak K.M."/>
            <person name="Andrzejewski T.M."/>
            <person name="Davidsen T.M."/>
            <person name="Wayne K.J."/>
            <person name="Tettelin H."/>
            <person name="Glass J.I."/>
            <person name="Rusch D."/>
            <person name="Podicherti R."/>
            <person name="Tsui H.-C.T."/>
            <person name="Winkler M.E."/>
        </authorList>
    </citation>
    <scope>NUCLEOTIDE SEQUENCE</scope>
    <source>
        <strain evidence="8">KNB</strain>
    </source>
</reference>
<dbReference type="GO" id="GO:0016151">
    <property type="term" value="F:nickel cation binding"/>
    <property type="evidence" value="ECO:0007669"/>
    <property type="project" value="InterPro"/>
</dbReference>
<comment type="cofactor">
    <cofactor evidence="6">
        <name>Fe cation</name>
        <dbReference type="ChEBI" id="CHEBI:24875"/>
    </cofactor>
</comment>
<dbReference type="InterPro" id="IPR029014">
    <property type="entry name" value="NiFe-Hase_large"/>
</dbReference>
<accession>A0A2X0R697</accession>
<dbReference type="GO" id="GO:0047985">
    <property type="term" value="F:hydrogen dehydrogenase activity"/>
    <property type="evidence" value="ECO:0007669"/>
    <property type="project" value="UniProtKB-EC"/>
</dbReference>
<dbReference type="Pfam" id="PF00374">
    <property type="entry name" value="NiFeSe_Hases"/>
    <property type="match status" value="2"/>
</dbReference>
<dbReference type="PROSITE" id="PS00508">
    <property type="entry name" value="NI_HGENASE_L_2"/>
    <property type="match status" value="1"/>
</dbReference>
<feature type="binding site" evidence="6">
    <location>
        <position position="459"/>
    </location>
    <ligand>
        <name>Fe cation</name>
        <dbReference type="ChEBI" id="CHEBI:24875"/>
    </ligand>
</feature>
<feature type="binding site" evidence="6">
    <location>
        <position position="410"/>
    </location>
    <ligand>
        <name>Mg(2+)</name>
        <dbReference type="ChEBI" id="CHEBI:18420"/>
    </ligand>
</feature>
<protein>
    <submittedName>
        <fullName evidence="8">[NiFe] hydrogenase large HoxH subunit</fullName>
        <ecNumber evidence="8">1.12.1.2</ecNumber>
    </submittedName>
</protein>
<evidence type="ECO:0000256" key="1">
    <source>
        <dbReference type="ARBA" id="ARBA00001967"/>
    </source>
</evidence>
<dbReference type="InterPro" id="IPR001501">
    <property type="entry name" value="Ni-dep_hyd_lsu"/>
</dbReference>
<feature type="binding site" evidence="6">
    <location>
        <position position="462"/>
    </location>
    <ligand>
        <name>Mg(2+)</name>
        <dbReference type="ChEBI" id="CHEBI:18420"/>
    </ligand>
</feature>
<feature type="binding site" evidence="6">
    <location>
        <position position="77"/>
    </location>
    <ligand>
        <name>Ni(2+)</name>
        <dbReference type="ChEBI" id="CHEBI:49786"/>
    </ligand>
</feature>
<gene>
    <name evidence="8" type="primary">hoxH</name>
    <name evidence="8" type="ORF">NITFAB_1062</name>
</gene>
<dbReference type="PANTHER" id="PTHR43600">
    <property type="entry name" value="COENZYME F420 HYDROGENASE, SUBUNIT ALPHA"/>
    <property type="match status" value="1"/>
</dbReference>
<keyword evidence="3 6" id="KW-0533">Nickel</keyword>
<evidence type="ECO:0000313" key="8">
    <source>
        <dbReference type="EMBL" id="SPS05472.1"/>
    </source>
</evidence>